<dbReference type="GO" id="GO:0005975">
    <property type="term" value="P:carbohydrate metabolic process"/>
    <property type="evidence" value="ECO:0007669"/>
    <property type="project" value="InterPro"/>
</dbReference>
<evidence type="ECO:0000313" key="4">
    <source>
        <dbReference type="Proteomes" id="UP000689195"/>
    </source>
</evidence>
<name>A0A8S1TNY5_9CILI</name>
<dbReference type="InterPro" id="IPR002241">
    <property type="entry name" value="Glyco_hydro_27"/>
</dbReference>
<gene>
    <name evidence="3" type="ORF">PPENT_87.1.T0250132</name>
</gene>
<organism evidence="3 4">
    <name type="scientific">Paramecium pentaurelia</name>
    <dbReference type="NCBI Taxonomy" id="43138"/>
    <lineage>
        <taxon>Eukaryota</taxon>
        <taxon>Sar</taxon>
        <taxon>Alveolata</taxon>
        <taxon>Ciliophora</taxon>
        <taxon>Intramacronucleata</taxon>
        <taxon>Oligohymenophorea</taxon>
        <taxon>Peniculida</taxon>
        <taxon>Parameciidae</taxon>
        <taxon>Paramecium</taxon>
    </lineage>
</organism>
<dbReference type="GO" id="GO:0004553">
    <property type="term" value="F:hydrolase activity, hydrolyzing O-glycosyl compounds"/>
    <property type="evidence" value="ECO:0007669"/>
    <property type="project" value="InterPro"/>
</dbReference>
<dbReference type="OrthoDB" id="5795902at2759"/>
<dbReference type="AlphaFoldDB" id="A0A8S1TNY5"/>
<dbReference type="PROSITE" id="PS00512">
    <property type="entry name" value="ALPHA_GALACTOSIDASE"/>
    <property type="match status" value="1"/>
</dbReference>
<keyword evidence="4" id="KW-1185">Reference proteome</keyword>
<reference evidence="3" key="1">
    <citation type="submission" date="2021-01" db="EMBL/GenBank/DDBJ databases">
        <authorList>
            <consortium name="Genoscope - CEA"/>
            <person name="William W."/>
        </authorList>
    </citation>
    <scope>NUCLEOTIDE SEQUENCE</scope>
</reference>
<dbReference type="Proteomes" id="UP000689195">
    <property type="component" value="Unassembled WGS sequence"/>
</dbReference>
<dbReference type="InterPro" id="IPR000111">
    <property type="entry name" value="Glyco_hydro_27/36_CS"/>
</dbReference>
<evidence type="ECO:0008006" key="5">
    <source>
        <dbReference type="Google" id="ProtNLM"/>
    </source>
</evidence>
<evidence type="ECO:0000313" key="3">
    <source>
        <dbReference type="EMBL" id="CAD8153990.1"/>
    </source>
</evidence>
<proteinExistence type="predicted"/>
<keyword evidence="1" id="KW-0378">Hydrolase</keyword>
<evidence type="ECO:0000256" key="1">
    <source>
        <dbReference type="ARBA" id="ARBA00022801"/>
    </source>
</evidence>
<dbReference type="PANTHER" id="PTHR11452:SF75">
    <property type="entry name" value="ALPHA-GALACTOSIDASE MEL1"/>
    <property type="match status" value="1"/>
</dbReference>
<dbReference type="EMBL" id="CAJJDO010000025">
    <property type="protein sequence ID" value="CAD8153990.1"/>
    <property type="molecule type" value="Genomic_DNA"/>
</dbReference>
<dbReference type="PANTHER" id="PTHR11452">
    <property type="entry name" value="ALPHA-GALACTOSIDASE/ALPHA-N-ACETYLGALACTOSAMINIDASE"/>
    <property type="match status" value="1"/>
</dbReference>
<dbReference type="CDD" id="cd14792">
    <property type="entry name" value="GH27"/>
    <property type="match status" value="1"/>
</dbReference>
<dbReference type="Pfam" id="PF16499">
    <property type="entry name" value="Melibiase_2"/>
    <property type="match status" value="1"/>
</dbReference>
<protein>
    <recommendedName>
        <fullName evidence="5">Alpha-galactosidase</fullName>
    </recommendedName>
</protein>
<keyword evidence="2" id="KW-0326">Glycosidase</keyword>
<accession>A0A8S1TNY5</accession>
<sequence length="214" mass="24162">MPQIMNIYGCKINENIIKQTADVLVSTGLAAAGYTFLNLDDCWQSTRDSVTKKIIADPAKFPSGIPSLIQYVHSKGFKFGLYSDAGMQTCEGKPGSLGYEELDAETYAEWDIDYLKQDPPMSAALMKQSKKIYFSICEWGLEKPWLWAPPIANSWRTTGDISDHWYSFIAILEEYAYLAQYAGPGQWNDPDMLEVGNGGMKTHEYYLILLYGQF</sequence>
<comment type="caution">
    <text evidence="3">The sequence shown here is derived from an EMBL/GenBank/DDBJ whole genome shotgun (WGS) entry which is preliminary data.</text>
</comment>
<evidence type="ECO:0000256" key="2">
    <source>
        <dbReference type="ARBA" id="ARBA00023295"/>
    </source>
</evidence>